<feature type="transmembrane region" description="Helical" evidence="1">
    <location>
        <begin position="12"/>
        <end position="36"/>
    </location>
</feature>
<name>A0A0D0CPJ2_9AGAR</name>
<dbReference type="Proteomes" id="UP000053593">
    <property type="component" value="Unassembled WGS sequence"/>
</dbReference>
<evidence type="ECO:0000256" key="1">
    <source>
        <dbReference type="SAM" id="Phobius"/>
    </source>
</evidence>
<dbReference type="AlphaFoldDB" id="A0A0D0CPJ2"/>
<keyword evidence="3" id="KW-1185">Reference proteome</keyword>
<protein>
    <submittedName>
        <fullName evidence="2">Uncharacterized protein</fullName>
    </submittedName>
</protein>
<keyword evidence="1" id="KW-1133">Transmembrane helix</keyword>
<keyword evidence="1" id="KW-0472">Membrane</keyword>
<reference evidence="2 3" key="1">
    <citation type="submission" date="2014-04" db="EMBL/GenBank/DDBJ databases">
        <title>Evolutionary Origins and Diversification of the Mycorrhizal Mutualists.</title>
        <authorList>
            <consortium name="DOE Joint Genome Institute"/>
            <consortium name="Mycorrhizal Genomics Consortium"/>
            <person name="Kohler A."/>
            <person name="Kuo A."/>
            <person name="Nagy L.G."/>
            <person name="Floudas D."/>
            <person name="Copeland A."/>
            <person name="Barry K.W."/>
            <person name="Cichocki N."/>
            <person name="Veneault-Fourrey C."/>
            <person name="LaButti K."/>
            <person name="Lindquist E.A."/>
            <person name="Lipzen A."/>
            <person name="Lundell T."/>
            <person name="Morin E."/>
            <person name="Murat C."/>
            <person name="Riley R."/>
            <person name="Ohm R."/>
            <person name="Sun H."/>
            <person name="Tunlid A."/>
            <person name="Henrissat B."/>
            <person name="Grigoriev I.V."/>
            <person name="Hibbett D.S."/>
            <person name="Martin F."/>
        </authorList>
    </citation>
    <scope>NUCLEOTIDE SEQUENCE [LARGE SCALE GENOMIC DNA]</scope>
    <source>
        <strain evidence="2 3">FD-317 M1</strain>
    </source>
</reference>
<proteinExistence type="predicted"/>
<feature type="transmembrane region" description="Helical" evidence="1">
    <location>
        <begin position="48"/>
        <end position="77"/>
    </location>
</feature>
<evidence type="ECO:0000313" key="2">
    <source>
        <dbReference type="EMBL" id="KIK57253.1"/>
    </source>
</evidence>
<keyword evidence="1" id="KW-0812">Transmembrane</keyword>
<dbReference type="OrthoDB" id="2912856at2759"/>
<accession>A0A0D0CPJ2</accession>
<feature type="transmembrane region" description="Helical" evidence="1">
    <location>
        <begin position="135"/>
        <end position="158"/>
    </location>
</feature>
<gene>
    <name evidence="2" type="ORF">GYMLUDRAFT_263303</name>
</gene>
<organism evidence="2 3">
    <name type="scientific">Collybiopsis luxurians FD-317 M1</name>
    <dbReference type="NCBI Taxonomy" id="944289"/>
    <lineage>
        <taxon>Eukaryota</taxon>
        <taxon>Fungi</taxon>
        <taxon>Dikarya</taxon>
        <taxon>Basidiomycota</taxon>
        <taxon>Agaricomycotina</taxon>
        <taxon>Agaricomycetes</taxon>
        <taxon>Agaricomycetidae</taxon>
        <taxon>Agaricales</taxon>
        <taxon>Marasmiineae</taxon>
        <taxon>Omphalotaceae</taxon>
        <taxon>Collybiopsis</taxon>
        <taxon>Collybiopsis luxurians</taxon>
    </lineage>
</organism>
<feature type="transmembrane region" description="Helical" evidence="1">
    <location>
        <begin position="259"/>
        <end position="279"/>
    </location>
</feature>
<feature type="transmembrane region" description="Helical" evidence="1">
    <location>
        <begin position="228"/>
        <end position="253"/>
    </location>
</feature>
<feature type="transmembrane region" description="Helical" evidence="1">
    <location>
        <begin position="178"/>
        <end position="207"/>
    </location>
</feature>
<sequence length="381" mass="41130">MTPEYKFVINLFIVVSVSVLLYGVHLMLFMNAIYLLARKHKAQAHRYFHIVALTVLLLLATVAVIVGIIGSAGGIALAVEVSDKTITTEEQFKGNAVILNILEDTLLLFYSLTNTVADTILLLRLYTVWGRQKRIVVVPVIVVILNNILAILVNVIRLRQSVKDKKNQSISKLDDSSTATIMTITFMIVTLSVNALVTGLIAGRIWWISRKINASYGHKGTQQKYRRAIAIILESGMLYPVLILITVIIGVIIPESPTLSAILAEVVAIAPTLIIVRVAKGITVSDVKTAVHDPGTARLDTGRAEGGGIDAREKLLTVRFASGEANTQLTSGINLTTHASGDTFTSEDSPAINTYHTAQSKMSTAPAVNVTSPGQVHSVSS</sequence>
<dbReference type="HOGENOM" id="CLU_725734_0_0_1"/>
<dbReference type="EMBL" id="KN834792">
    <property type="protein sequence ID" value="KIK57253.1"/>
    <property type="molecule type" value="Genomic_DNA"/>
</dbReference>
<feature type="transmembrane region" description="Helical" evidence="1">
    <location>
        <begin position="97"/>
        <end position="123"/>
    </location>
</feature>
<evidence type="ECO:0000313" key="3">
    <source>
        <dbReference type="Proteomes" id="UP000053593"/>
    </source>
</evidence>